<evidence type="ECO:0000313" key="2">
    <source>
        <dbReference type="EMBL" id="CAH0488160.1"/>
    </source>
</evidence>
<protein>
    <submittedName>
        <fullName evidence="4">Uncharacterized protein</fullName>
    </submittedName>
</protein>
<gene>
    <name evidence="2" type="ORF">PFR001_LOCUS3660</name>
    <name evidence="3" type="ORF">PFR001_LOCUS6825</name>
    <name evidence="4" type="ORF">PFR002_LOCUS5816</name>
</gene>
<evidence type="ECO:0000313" key="4">
    <source>
        <dbReference type="EMBL" id="CAI5728498.1"/>
    </source>
</evidence>
<proteinExistence type="predicted"/>
<reference evidence="2 5" key="1">
    <citation type="submission" date="2021-11" db="EMBL/GenBank/DDBJ databases">
        <authorList>
            <person name="Islam A."/>
            <person name="Islam S."/>
            <person name="Flora M.S."/>
            <person name="Rahman M."/>
            <person name="Ziaur R.M."/>
            <person name="Epstein J.H."/>
            <person name="Hassan M."/>
            <person name="Klassen M."/>
            <person name="Woodard K."/>
            <person name="Webb A."/>
            <person name="Webby R.J."/>
            <person name="El Zowalaty M.E."/>
        </authorList>
    </citation>
    <scope>NUCLEOTIDE SEQUENCE [LARGE SCALE GENOMIC DNA]</scope>
    <source>
        <strain evidence="2">Pf1</strain>
    </source>
</reference>
<evidence type="ECO:0000313" key="6">
    <source>
        <dbReference type="Proteomes" id="UP001159659"/>
    </source>
</evidence>
<evidence type="ECO:0000256" key="1">
    <source>
        <dbReference type="SAM" id="MobiDB-lite"/>
    </source>
</evidence>
<reference evidence="4" key="2">
    <citation type="submission" date="2022-12" db="EMBL/GenBank/DDBJ databases">
        <authorList>
            <person name="Webb A."/>
        </authorList>
    </citation>
    <scope>NUCLEOTIDE SEQUENCE</scope>
    <source>
        <strain evidence="4">Pf2</strain>
    </source>
</reference>
<feature type="compositionally biased region" description="Polar residues" evidence="1">
    <location>
        <begin position="82"/>
        <end position="91"/>
    </location>
</feature>
<organism evidence="4 6">
    <name type="scientific">Peronospora farinosa</name>
    <dbReference type="NCBI Taxonomy" id="134698"/>
    <lineage>
        <taxon>Eukaryota</taxon>
        <taxon>Sar</taxon>
        <taxon>Stramenopiles</taxon>
        <taxon>Oomycota</taxon>
        <taxon>Peronosporomycetes</taxon>
        <taxon>Peronosporales</taxon>
        <taxon>Peronosporaceae</taxon>
        <taxon>Peronospora</taxon>
    </lineage>
</organism>
<evidence type="ECO:0000313" key="3">
    <source>
        <dbReference type="EMBL" id="CAH0491566.1"/>
    </source>
</evidence>
<dbReference type="EMBL" id="CANTFK010000807">
    <property type="protein sequence ID" value="CAI5728498.1"/>
    <property type="molecule type" value="Genomic_DNA"/>
</dbReference>
<dbReference type="Proteomes" id="UP001157938">
    <property type="component" value="Unassembled WGS sequence"/>
</dbReference>
<comment type="caution">
    <text evidence="4">The sequence shown here is derived from an EMBL/GenBank/DDBJ whole genome shotgun (WGS) entry which is preliminary data.</text>
</comment>
<keyword evidence="5" id="KW-1185">Reference proteome</keyword>
<evidence type="ECO:0000313" key="5">
    <source>
        <dbReference type="Proteomes" id="UP001157938"/>
    </source>
</evidence>
<dbReference type="EMBL" id="CAKLBC010001357">
    <property type="protein sequence ID" value="CAH0491566.1"/>
    <property type="molecule type" value="Genomic_DNA"/>
</dbReference>
<name>A0AAV0U180_9STRA</name>
<dbReference type="EMBL" id="CAKLBC010000783">
    <property type="protein sequence ID" value="CAH0488160.1"/>
    <property type="molecule type" value="Genomic_DNA"/>
</dbReference>
<sequence length="104" mass="11159">MSDALFVDPSHQISGELIRLYVRHITKVSSPKIVCVEGAPDAKTVRTQSTQSSSRDATLSFCAPAVHGQFRPGPQCRGRVSPSPSSETAPQQVFVLLAPGPRTE</sequence>
<dbReference type="Proteomes" id="UP001159659">
    <property type="component" value="Unassembled WGS sequence"/>
</dbReference>
<feature type="region of interest" description="Disordered" evidence="1">
    <location>
        <begin position="72"/>
        <end position="104"/>
    </location>
</feature>
<dbReference type="AlphaFoldDB" id="A0AAV0U180"/>
<accession>A0AAV0U180</accession>